<keyword evidence="9" id="KW-1185">Reference proteome</keyword>
<name>A0A8J3RMJ5_9ACTN</name>
<accession>A0A8J3RMJ5</accession>
<protein>
    <recommendedName>
        <fullName evidence="7">DUF1707 domain-containing protein</fullName>
    </recommendedName>
</protein>
<keyword evidence="4 6" id="KW-0472">Membrane</keyword>
<dbReference type="AlphaFoldDB" id="A0A8J3RMJ5"/>
<dbReference type="Pfam" id="PF09685">
    <property type="entry name" value="MamF_MmsF"/>
    <property type="match status" value="1"/>
</dbReference>
<gene>
    <name evidence="8" type="ORF">Plo01_57900</name>
</gene>
<keyword evidence="3 6" id="KW-1133">Transmembrane helix</keyword>
<keyword evidence="2 6" id="KW-0812">Transmembrane</keyword>
<evidence type="ECO:0000313" key="8">
    <source>
        <dbReference type="EMBL" id="GIH79361.1"/>
    </source>
</evidence>
<feature type="region of interest" description="Disordered" evidence="5">
    <location>
        <begin position="1"/>
        <end position="25"/>
    </location>
</feature>
<evidence type="ECO:0000256" key="3">
    <source>
        <dbReference type="ARBA" id="ARBA00022989"/>
    </source>
</evidence>
<evidence type="ECO:0000256" key="1">
    <source>
        <dbReference type="ARBA" id="ARBA00004141"/>
    </source>
</evidence>
<feature type="transmembrane region" description="Helical" evidence="6">
    <location>
        <begin position="156"/>
        <end position="178"/>
    </location>
</feature>
<comment type="caution">
    <text evidence="8">The sequence shown here is derived from an EMBL/GenBank/DDBJ whole genome shotgun (WGS) entry which is preliminary data.</text>
</comment>
<comment type="subcellular location">
    <subcellularLocation>
        <location evidence="1">Membrane</location>
        <topology evidence="1">Multi-pass membrane protein</topology>
    </subcellularLocation>
</comment>
<evidence type="ECO:0000256" key="6">
    <source>
        <dbReference type="SAM" id="Phobius"/>
    </source>
</evidence>
<dbReference type="InterPro" id="IPR012551">
    <property type="entry name" value="DUF1707_SHOCT-like"/>
</dbReference>
<proteinExistence type="predicted"/>
<dbReference type="Pfam" id="PF08044">
    <property type="entry name" value="DUF1707"/>
    <property type="match status" value="1"/>
</dbReference>
<evidence type="ECO:0000259" key="7">
    <source>
        <dbReference type="Pfam" id="PF08044"/>
    </source>
</evidence>
<evidence type="ECO:0000256" key="5">
    <source>
        <dbReference type="SAM" id="MobiDB-lite"/>
    </source>
</evidence>
<dbReference type="EMBL" id="BOOH01000048">
    <property type="protein sequence ID" value="GIH79361.1"/>
    <property type="molecule type" value="Genomic_DNA"/>
</dbReference>
<evidence type="ECO:0000313" key="9">
    <source>
        <dbReference type="Proteomes" id="UP000616724"/>
    </source>
</evidence>
<feature type="transmembrane region" description="Helical" evidence="6">
    <location>
        <begin position="122"/>
        <end position="144"/>
    </location>
</feature>
<evidence type="ECO:0000256" key="4">
    <source>
        <dbReference type="ARBA" id="ARBA00023136"/>
    </source>
</evidence>
<dbReference type="InterPro" id="IPR019109">
    <property type="entry name" value="MamF_MmsF"/>
</dbReference>
<feature type="domain" description="DUF1707" evidence="7">
    <location>
        <begin position="28"/>
        <end position="79"/>
    </location>
</feature>
<organism evidence="8 9">
    <name type="scientific">Planobispora longispora</name>
    <dbReference type="NCBI Taxonomy" id="28887"/>
    <lineage>
        <taxon>Bacteria</taxon>
        <taxon>Bacillati</taxon>
        <taxon>Actinomycetota</taxon>
        <taxon>Actinomycetes</taxon>
        <taxon>Streptosporangiales</taxon>
        <taxon>Streptosporangiaceae</taxon>
        <taxon>Planobispora</taxon>
    </lineage>
</organism>
<evidence type="ECO:0000256" key="2">
    <source>
        <dbReference type="ARBA" id="ARBA00022692"/>
    </source>
</evidence>
<dbReference type="Proteomes" id="UP000616724">
    <property type="component" value="Unassembled WGS sequence"/>
</dbReference>
<feature type="transmembrane region" description="Helical" evidence="6">
    <location>
        <begin position="184"/>
        <end position="206"/>
    </location>
</feature>
<reference evidence="8 9" key="1">
    <citation type="submission" date="2021-01" db="EMBL/GenBank/DDBJ databases">
        <title>Whole genome shotgun sequence of Planobispora longispora NBRC 13918.</title>
        <authorList>
            <person name="Komaki H."/>
            <person name="Tamura T."/>
        </authorList>
    </citation>
    <scope>NUCLEOTIDE SEQUENCE [LARGE SCALE GENOMIC DNA]</scope>
    <source>
        <strain evidence="8 9">NBRC 13918</strain>
    </source>
</reference>
<sequence>MAGTATPPVNPWHGGVPAAGPRPGYADLRVSNQDREQVVEHVKAAYAEGRLDKLEFDDRLERAMTARVHGDLMPIMHELYGSRQPTPYPPPRSSALPASSYGGGLGCGRARADSGGDRVGAAAAHLLPLTGLVVFGPLIMLLAAGKTSPYIRKHAVEALNFQLTLIGASILLGITFVGAVLIPVLWVAGVVLSIVGGVAALGEGGFRYPFTVRLVK</sequence>